<dbReference type="EMBL" id="KN551645">
    <property type="protein sequence ID" value="KHJ92003.1"/>
    <property type="molecule type" value="Genomic_DNA"/>
</dbReference>
<accession>A0A0B1T352</accession>
<dbReference type="InterPro" id="IPR001223">
    <property type="entry name" value="Glyco_hydro18_cat"/>
</dbReference>
<evidence type="ECO:0000313" key="2">
    <source>
        <dbReference type="EMBL" id="KHJ92003.1"/>
    </source>
</evidence>
<name>A0A0B1T352_OESDE</name>
<dbReference type="GO" id="GO:0006032">
    <property type="term" value="P:chitin catabolic process"/>
    <property type="evidence" value="ECO:0007669"/>
    <property type="project" value="TreeGrafter"/>
</dbReference>
<dbReference type="InterPro" id="IPR017853">
    <property type="entry name" value="GH"/>
</dbReference>
<dbReference type="Gene3D" id="3.20.20.80">
    <property type="entry name" value="Glycosidases"/>
    <property type="match status" value="1"/>
</dbReference>
<dbReference type="GO" id="GO:0005576">
    <property type="term" value="C:extracellular region"/>
    <property type="evidence" value="ECO:0007669"/>
    <property type="project" value="TreeGrafter"/>
</dbReference>
<sequence>MLWHVMLISYVRDQKPGKLSGILTAEKATEGPQTASVYNWPKSSVLYSSKSGNLFSSGETIRLDELQALRQKYGNELLITLAVSGPPTITKVAYDVPSFNRYVDLVQVMNYDFHVFSYLFPFVGFNAPLRRLNGVDKLWETFEDERSVRAKARYAKDLNIAGVMVFQIGTDDVYGSCGNGTYPLLRAIKQEID</sequence>
<dbReference type="OrthoDB" id="76388at2759"/>
<dbReference type="AlphaFoldDB" id="A0A0B1T352"/>
<protein>
    <recommendedName>
        <fullName evidence="1">GH18 domain-containing protein</fullName>
    </recommendedName>
</protein>
<dbReference type="SUPFAM" id="SSF51445">
    <property type="entry name" value="(Trans)glycosidases"/>
    <property type="match status" value="1"/>
</dbReference>
<feature type="domain" description="GH18" evidence="1">
    <location>
        <begin position="1"/>
        <end position="193"/>
    </location>
</feature>
<dbReference type="PANTHER" id="PTHR11177">
    <property type="entry name" value="CHITINASE"/>
    <property type="match status" value="1"/>
</dbReference>
<proteinExistence type="predicted"/>
<organism evidence="2 3">
    <name type="scientific">Oesophagostomum dentatum</name>
    <name type="common">Nodular worm</name>
    <dbReference type="NCBI Taxonomy" id="61180"/>
    <lineage>
        <taxon>Eukaryota</taxon>
        <taxon>Metazoa</taxon>
        <taxon>Ecdysozoa</taxon>
        <taxon>Nematoda</taxon>
        <taxon>Chromadorea</taxon>
        <taxon>Rhabditida</taxon>
        <taxon>Rhabditina</taxon>
        <taxon>Rhabditomorpha</taxon>
        <taxon>Strongyloidea</taxon>
        <taxon>Strongylidae</taxon>
        <taxon>Oesophagostomum</taxon>
    </lineage>
</organism>
<reference evidence="2 3" key="1">
    <citation type="submission" date="2014-03" db="EMBL/GenBank/DDBJ databases">
        <title>Draft genome of the hookworm Oesophagostomum dentatum.</title>
        <authorList>
            <person name="Mitreva M."/>
        </authorList>
    </citation>
    <scope>NUCLEOTIDE SEQUENCE [LARGE SCALE GENOMIC DNA]</scope>
    <source>
        <strain evidence="2 3">OD-Hann</strain>
    </source>
</reference>
<dbReference type="GO" id="GO:0004568">
    <property type="term" value="F:chitinase activity"/>
    <property type="evidence" value="ECO:0007669"/>
    <property type="project" value="TreeGrafter"/>
</dbReference>
<dbReference type="GO" id="GO:0008061">
    <property type="term" value="F:chitin binding"/>
    <property type="evidence" value="ECO:0007669"/>
    <property type="project" value="TreeGrafter"/>
</dbReference>
<dbReference type="InterPro" id="IPR050314">
    <property type="entry name" value="Glycosyl_Hydrlase_18"/>
</dbReference>
<dbReference type="GO" id="GO:0005975">
    <property type="term" value="P:carbohydrate metabolic process"/>
    <property type="evidence" value="ECO:0007669"/>
    <property type="project" value="InterPro"/>
</dbReference>
<dbReference type="Proteomes" id="UP000053660">
    <property type="component" value="Unassembled WGS sequence"/>
</dbReference>
<gene>
    <name evidence="2" type="ORF">OESDEN_08117</name>
</gene>
<evidence type="ECO:0000259" key="1">
    <source>
        <dbReference type="PROSITE" id="PS51910"/>
    </source>
</evidence>
<dbReference type="PROSITE" id="PS51910">
    <property type="entry name" value="GH18_2"/>
    <property type="match status" value="1"/>
</dbReference>
<dbReference type="PANTHER" id="PTHR11177:SF317">
    <property type="entry name" value="CHITINASE 12-RELATED"/>
    <property type="match status" value="1"/>
</dbReference>
<dbReference type="Pfam" id="PF00704">
    <property type="entry name" value="Glyco_hydro_18"/>
    <property type="match status" value="1"/>
</dbReference>
<evidence type="ECO:0000313" key="3">
    <source>
        <dbReference type="Proteomes" id="UP000053660"/>
    </source>
</evidence>
<keyword evidence="3" id="KW-1185">Reference proteome</keyword>